<feature type="region of interest" description="Disordered" evidence="1">
    <location>
        <begin position="1"/>
        <end position="20"/>
    </location>
</feature>
<dbReference type="PANTHER" id="PTHR42924">
    <property type="entry name" value="EXONUCLEASE"/>
    <property type="match status" value="1"/>
</dbReference>
<keyword evidence="4" id="KW-1185">Reference proteome</keyword>
<dbReference type="Proteomes" id="UP001589748">
    <property type="component" value="Unassembled WGS sequence"/>
</dbReference>
<accession>A0ABV5LRR3</accession>
<comment type="caution">
    <text evidence="3">The sequence shown here is derived from an EMBL/GenBank/DDBJ whole genome shotgun (WGS) entry which is preliminary data.</text>
</comment>
<reference evidence="3 4" key="1">
    <citation type="submission" date="2024-09" db="EMBL/GenBank/DDBJ databases">
        <authorList>
            <person name="Sun Q."/>
            <person name="Mori K."/>
        </authorList>
    </citation>
    <scope>NUCLEOTIDE SEQUENCE [LARGE SCALE GENOMIC DNA]</scope>
    <source>
        <strain evidence="3 4">TISTR 1856</strain>
    </source>
</reference>
<gene>
    <name evidence="3" type="ORF">ACFFVI_07185</name>
</gene>
<dbReference type="CDD" id="cd07432">
    <property type="entry name" value="PHP_HisPPase"/>
    <property type="match status" value="1"/>
</dbReference>
<dbReference type="RefSeq" id="WP_380135845.1">
    <property type="nucleotide sequence ID" value="NZ_JBHLUI010000003.1"/>
</dbReference>
<evidence type="ECO:0000256" key="1">
    <source>
        <dbReference type="SAM" id="MobiDB-lite"/>
    </source>
</evidence>
<name>A0ABV5LRR3_9ACTN</name>
<organism evidence="3 4">
    <name type="scientific">Kineococcus gynurae</name>
    <dbReference type="NCBI Taxonomy" id="452979"/>
    <lineage>
        <taxon>Bacteria</taxon>
        <taxon>Bacillati</taxon>
        <taxon>Actinomycetota</taxon>
        <taxon>Actinomycetes</taxon>
        <taxon>Kineosporiales</taxon>
        <taxon>Kineosporiaceae</taxon>
        <taxon>Kineococcus</taxon>
    </lineage>
</organism>
<sequence length="510" mass="55560">MHSHGPASLPPRTDGDDRDHRWFAGDHHIHTTFSRDAMYTVDDQVRRGTACGLDWMVLTDHGGPDHAKQSVALQTPLIEQARRDHDVLVFQGMEWNIPGAEHATFIAPHHHGTPHLLQEFERRFDGDVLAASSNPDGPGLIQHSVQPTATARALGLDAISWLVAQLADGVVDEALLLSNHPMRTGRVSPSMVRDWRDAAPGLFVGWEGAPGHQAAALPPPLGRGRGRGQYDEFPTSWSFPGYDVDQYRTWGGFDAATARLGGLWDSLLAEGLPWWVTANSDNHFDHGDTVRVEDLSREFYLEHGHRGTPVPTGVPQHGYVDFAPGFYSRTCVGAPTRDYAAVMAGLRAGRVFVVHGGLVRGVEARVRPGGVGPGVTFGARTAVTRGGDVEVELRVDPATGPNGSGEVPRSARWDLIVGTVTGRVADLDRDLFEAPGTRVAESFEMPAHAAGPVTFRTTLRGVADPLYLRFRGSDGKHMRSDGHPEVDRIGDSDPWDDLWCYTNPVFVDVV</sequence>
<dbReference type="PANTHER" id="PTHR42924:SF11">
    <property type="entry name" value="POLYMERASE_HISTIDINOL PHOSPHATASE N-TERMINAL DOMAIN-CONTAINING PROTEIN"/>
    <property type="match status" value="1"/>
</dbReference>
<dbReference type="Gene3D" id="3.20.20.140">
    <property type="entry name" value="Metal-dependent hydrolases"/>
    <property type="match status" value="1"/>
</dbReference>
<feature type="domain" description="Polymerase/histidinol phosphatase N-terminal" evidence="2">
    <location>
        <begin position="25"/>
        <end position="99"/>
    </location>
</feature>
<protein>
    <submittedName>
        <fullName evidence="3">Histidinol-phosphatase</fullName>
    </submittedName>
</protein>
<dbReference type="InterPro" id="IPR052018">
    <property type="entry name" value="PHP_domain"/>
</dbReference>
<dbReference type="SMART" id="SM00481">
    <property type="entry name" value="POLIIIAc"/>
    <property type="match status" value="1"/>
</dbReference>
<dbReference type="InterPro" id="IPR016195">
    <property type="entry name" value="Pol/histidinol_Pase-like"/>
</dbReference>
<dbReference type="EMBL" id="JBHMDM010000004">
    <property type="protein sequence ID" value="MFB9376749.1"/>
    <property type="molecule type" value="Genomic_DNA"/>
</dbReference>
<evidence type="ECO:0000313" key="4">
    <source>
        <dbReference type="Proteomes" id="UP001589748"/>
    </source>
</evidence>
<dbReference type="InterPro" id="IPR003141">
    <property type="entry name" value="Pol/His_phosphatase_N"/>
</dbReference>
<proteinExistence type="predicted"/>
<dbReference type="SUPFAM" id="SSF89550">
    <property type="entry name" value="PHP domain-like"/>
    <property type="match status" value="1"/>
</dbReference>
<evidence type="ECO:0000313" key="3">
    <source>
        <dbReference type="EMBL" id="MFB9376749.1"/>
    </source>
</evidence>
<evidence type="ECO:0000259" key="2">
    <source>
        <dbReference type="SMART" id="SM00481"/>
    </source>
</evidence>